<sequence length="1132" mass="129461">MKKLSVYLAGVLTLLVFALSVNAQEYDYISKERKTPYWRDVNVVKAHKEYPRTQFMTFENENDALSKKFEESEYYISLNGTWKFYFVESYTELPENVTDSAVVLTDWKDIKVPGNWEIQGFGTPIYVNHPYEFVERDPKTFYPKMEAPYLPEETPVGVYRREINIPENWNDREIFLTLDGAKSGVYVYINGKEVGYSEDSKTSAEFNITKYVNEGTNSLVLKIYRWSTGSYLEAQDFWRISGIERDVFLWSQAKTSLRDFRVKSTLDDSYLNGIFELETTVRNYSQAVSYANVSYKLLDSDGNTVLSDSKPIGVQRGGESSVRFSAEIPNVSTWTSEQPNLYKLLITVIPEGEEKGEVVPYPVGFRRFEIVPYKTGDRIDRLFLVNGQPIKLKGVNIHETNPETGHYVTEDIMIKDFTLMKLNNINSVRLSHYPQSRRFYELCNIYGLYVYDEANIESHGLYYGEKSPSKHPEWEQAHMDRTINMFERNKNHPSVTIWSLGNEAGNGINFFHTYRYLKDQERDFMNRPVNYERSLWDLNTDMYVPQYPSAAWLEEIGAKGSDRPVIPSEYSHAMGNSNGNIDIQWEAIYKYPNLQGAYIWDWVDQGIAKKDEDGRSFWAYGGDYGIDTPSDGNFVINGLVDPGRVPHPAVAEVKYVHQNFAFEAIDLKEGIFKVINRQYFTDTENYKFLYNVTENGNIISEGELSVSLLPQQWIQVSIPLDKLESKPGVEYFVNFEVVQKEAQSLVPAGHIVAIEQFKLPITSPKQTYSEKNNYPALKVNDTEKSISISSTVVKFEFDKSKGIVTSYKVGKNEYFKDGFGIQPNFWRGPNDNDYGNGAPQRLQVWKQSSKNFNVIETKVSPEGDNFIVDVTYLLAAGNLYNVKYKILPSGILNVNVLFHSTDVEEKSIEASEAAITATFSPEASAARKASSSLTVPRIGVRFRLPATMNNVEYFGKGPGENYVDRASGSKVGRYKTTADDMYVAYTRPQENGHRTDTRWVSLTGKNNGLLVVADNTIGFNALRNSVEDFDSEEATHRPYQWNNFSSEEIASREDENARNRKPRQTHINDITPQDFVEVCIDMKQHGVAGYNSWGARPLPEYSIPANKNYSWGFTLIPISEKSDINSLTKLKY</sequence>
<evidence type="ECO:0000256" key="2">
    <source>
        <dbReference type="ARBA" id="ARBA00001913"/>
    </source>
</evidence>
<dbReference type="InterPro" id="IPR050347">
    <property type="entry name" value="Bact_Beta-galactosidase"/>
</dbReference>
<dbReference type="Pfam" id="PF02837">
    <property type="entry name" value="Glyco_hydro_2_N"/>
    <property type="match status" value="1"/>
</dbReference>
<name>A0A098C237_9BACT</name>
<dbReference type="InterPro" id="IPR006104">
    <property type="entry name" value="Glyco_hydro_2_N"/>
</dbReference>
<protein>
    <recommendedName>
        <fullName evidence="5">beta-galactosidase</fullName>
        <ecNumber evidence="5">3.2.1.23</ecNumber>
    </recommendedName>
    <alternativeName>
        <fullName evidence="9">Lactase</fullName>
    </alternativeName>
</protein>
<dbReference type="Pfam" id="PF00703">
    <property type="entry name" value="Glyco_hydro_2"/>
    <property type="match status" value="1"/>
</dbReference>
<evidence type="ECO:0000256" key="1">
    <source>
        <dbReference type="ARBA" id="ARBA00001412"/>
    </source>
</evidence>
<dbReference type="SUPFAM" id="SSF49303">
    <property type="entry name" value="beta-Galactosidase/glucuronidase domain"/>
    <property type="match status" value="2"/>
</dbReference>
<dbReference type="EMBL" id="LN515532">
    <property type="protein sequence ID" value="CEA16970.1"/>
    <property type="molecule type" value="Genomic_DNA"/>
</dbReference>
<comment type="cofactor">
    <cofactor evidence="2">
        <name>Ca(2+)</name>
        <dbReference type="ChEBI" id="CHEBI:29108"/>
    </cofactor>
</comment>
<keyword evidence="13" id="KW-1185">Reference proteome</keyword>
<reference evidence="12 13" key="1">
    <citation type="submission" date="2014-08" db="EMBL/GenBank/DDBJ databases">
        <authorList>
            <person name="Wibberg D."/>
        </authorList>
    </citation>
    <scope>NUCLEOTIDE SEQUENCE [LARGE SCALE GENOMIC DNA]</scope>
    <source>
        <strain evidence="13">ING2-E5B</strain>
    </source>
</reference>
<dbReference type="KEGG" id="pbt:ING2E5B_2242"/>
<keyword evidence="10" id="KW-0732">Signal</keyword>
<evidence type="ECO:0000256" key="3">
    <source>
        <dbReference type="ARBA" id="ARBA00007401"/>
    </source>
</evidence>
<keyword evidence="6" id="KW-0378">Hydrolase</keyword>
<gene>
    <name evidence="12" type="ORF">ING2E5B_2242</name>
</gene>
<evidence type="ECO:0000256" key="6">
    <source>
        <dbReference type="ARBA" id="ARBA00022801"/>
    </source>
</evidence>
<dbReference type="SUPFAM" id="SSF49785">
    <property type="entry name" value="Galactose-binding domain-like"/>
    <property type="match status" value="1"/>
</dbReference>
<evidence type="ECO:0000256" key="7">
    <source>
        <dbReference type="ARBA" id="ARBA00022837"/>
    </source>
</evidence>
<dbReference type="GO" id="GO:0009341">
    <property type="term" value="C:beta-galactosidase complex"/>
    <property type="evidence" value="ECO:0007669"/>
    <property type="project" value="InterPro"/>
</dbReference>
<keyword evidence="8" id="KW-0326">Glycosidase</keyword>
<dbReference type="Gene3D" id="3.20.20.80">
    <property type="entry name" value="Glycosidases"/>
    <property type="match status" value="1"/>
</dbReference>
<accession>A0A098C237</accession>
<evidence type="ECO:0000256" key="10">
    <source>
        <dbReference type="SAM" id="SignalP"/>
    </source>
</evidence>
<dbReference type="SUPFAM" id="SSF74650">
    <property type="entry name" value="Galactose mutarotase-like"/>
    <property type="match status" value="1"/>
</dbReference>
<dbReference type="InterPro" id="IPR036156">
    <property type="entry name" value="Beta-gal/glucu_dom_sf"/>
</dbReference>
<evidence type="ECO:0000313" key="13">
    <source>
        <dbReference type="Proteomes" id="UP000032417"/>
    </source>
</evidence>
<dbReference type="InterPro" id="IPR013783">
    <property type="entry name" value="Ig-like_fold"/>
</dbReference>
<dbReference type="PATRIC" id="fig|1562970.3.peg.2216"/>
<dbReference type="InterPro" id="IPR011013">
    <property type="entry name" value="Gal_mutarotase_sf_dom"/>
</dbReference>
<keyword evidence="7" id="KW-0106">Calcium</keyword>
<dbReference type="Gene3D" id="2.60.120.260">
    <property type="entry name" value="Galactose-binding domain-like"/>
    <property type="match status" value="1"/>
</dbReference>
<dbReference type="PANTHER" id="PTHR46323:SF2">
    <property type="entry name" value="BETA-GALACTOSIDASE"/>
    <property type="match status" value="1"/>
</dbReference>
<dbReference type="GO" id="GO:0004565">
    <property type="term" value="F:beta-galactosidase activity"/>
    <property type="evidence" value="ECO:0007669"/>
    <property type="project" value="UniProtKB-EC"/>
</dbReference>
<dbReference type="Pfam" id="PF02836">
    <property type="entry name" value="Glyco_hydro_2_C"/>
    <property type="match status" value="1"/>
</dbReference>
<dbReference type="InterPro" id="IPR032312">
    <property type="entry name" value="LacZ_4"/>
</dbReference>
<evidence type="ECO:0000256" key="5">
    <source>
        <dbReference type="ARBA" id="ARBA00012756"/>
    </source>
</evidence>
<dbReference type="HOGENOM" id="CLU_002346_1_1_10"/>
<evidence type="ECO:0000256" key="8">
    <source>
        <dbReference type="ARBA" id="ARBA00023295"/>
    </source>
</evidence>
<dbReference type="GO" id="GO:0030246">
    <property type="term" value="F:carbohydrate binding"/>
    <property type="evidence" value="ECO:0007669"/>
    <property type="project" value="InterPro"/>
</dbReference>
<dbReference type="EC" id="3.2.1.23" evidence="5"/>
<dbReference type="Proteomes" id="UP000032417">
    <property type="component" value="Chromosome 1"/>
</dbReference>
<dbReference type="PANTHER" id="PTHR46323">
    <property type="entry name" value="BETA-GALACTOSIDASE"/>
    <property type="match status" value="1"/>
</dbReference>
<dbReference type="SMART" id="SM01038">
    <property type="entry name" value="Bgal_small_N"/>
    <property type="match status" value="1"/>
</dbReference>
<proteinExistence type="inferred from homology"/>
<evidence type="ECO:0000259" key="11">
    <source>
        <dbReference type="SMART" id="SM01038"/>
    </source>
</evidence>
<dbReference type="SUPFAM" id="SSF51445">
    <property type="entry name" value="(Trans)glycosidases"/>
    <property type="match status" value="1"/>
</dbReference>
<dbReference type="Gene3D" id="2.60.40.10">
    <property type="entry name" value="Immunoglobulins"/>
    <property type="match status" value="2"/>
</dbReference>
<evidence type="ECO:0000256" key="4">
    <source>
        <dbReference type="ARBA" id="ARBA00011245"/>
    </source>
</evidence>
<dbReference type="InterPro" id="IPR008979">
    <property type="entry name" value="Galactose-bd-like_sf"/>
</dbReference>
<dbReference type="PRINTS" id="PR00132">
    <property type="entry name" value="GLHYDRLASE2"/>
</dbReference>
<dbReference type="FunFam" id="3.20.20.80:FF:000121">
    <property type="entry name" value="Beta-galactosidase"/>
    <property type="match status" value="1"/>
</dbReference>
<dbReference type="STRING" id="1562970.ING2E5B_2242"/>
<feature type="signal peptide" evidence="10">
    <location>
        <begin position="1"/>
        <end position="23"/>
    </location>
</feature>
<dbReference type="InterPro" id="IPR017853">
    <property type="entry name" value="GH"/>
</dbReference>
<comment type="catalytic activity">
    <reaction evidence="1">
        <text>Hydrolysis of terminal non-reducing beta-D-galactose residues in beta-D-galactosides.</text>
        <dbReference type="EC" id="3.2.1.23"/>
    </reaction>
</comment>
<dbReference type="InterPro" id="IPR004199">
    <property type="entry name" value="B-gal_small/dom_5"/>
</dbReference>
<dbReference type="InterPro" id="IPR006101">
    <property type="entry name" value="Glyco_hydro_2"/>
</dbReference>
<feature type="domain" description="Beta galactosidase small chain/" evidence="11">
    <location>
        <begin position="791"/>
        <end position="1116"/>
    </location>
</feature>
<feature type="chain" id="PRO_5001933018" description="beta-galactosidase" evidence="10">
    <location>
        <begin position="24"/>
        <end position="1132"/>
    </location>
</feature>
<dbReference type="Pfam" id="PF16353">
    <property type="entry name" value="LacZ_4"/>
    <property type="match status" value="1"/>
</dbReference>
<comment type="subunit">
    <text evidence="4">Monomer.</text>
</comment>
<dbReference type="OrthoDB" id="9801077at2"/>
<dbReference type="InterPro" id="IPR006102">
    <property type="entry name" value="Ig-like_GH2"/>
</dbReference>
<dbReference type="GO" id="GO:0005990">
    <property type="term" value="P:lactose catabolic process"/>
    <property type="evidence" value="ECO:0007669"/>
    <property type="project" value="TreeGrafter"/>
</dbReference>
<comment type="similarity">
    <text evidence="3">Belongs to the glycosyl hydrolase 2 family.</text>
</comment>
<dbReference type="Pfam" id="PF02929">
    <property type="entry name" value="Bgal_small_N"/>
    <property type="match status" value="1"/>
</dbReference>
<evidence type="ECO:0000313" key="12">
    <source>
        <dbReference type="EMBL" id="CEA16970.1"/>
    </source>
</evidence>
<evidence type="ECO:0000256" key="9">
    <source>
        <dbReference type="ARBA" id="ARBA00032230"/>
    </source>
</evidence>
<dbReference type="AlphaFoldDB" id="A0A098C237"/>
<dbReference type="InterPro" id="IPR014718">
    <property type="entry name" value="GH-type_carb-bd"/>
</dbReference>
<dbReference type="Gene3D" id="2.70.98.10">
    <property type="match status" value="1"/>
</dbReference>
<dbReference type="InterPro" id="IPR006103">
    <property type="entry name" value="Glyco_hydro_2_cat"/>
</dbReference>
<organism evidence="12 13">
    <name type="scientific">Fermentimonas caenicola</name>
    <dbReference type="NCBI Taxonomy" id="1562970"/>
    <lineage>
        <taxon>Bacteria</taxon>
        <taxon>Pseudomonadati</taxon>
        <taxon>Bacteroidota</taxon>
        <taxon>Bacteroidia</taxon>
        <taxon>Bacteroidales</taxon>
        <taxon>Dysgonomonadaceae</taxon>
        <taxon>Fermentimonas</taxon>
    </lineage>
</organism>